<feature type="transmembrane region" description="Helical" evidence="5">
    <location>
        <begin position="164"/>
        <end position="181"/>
    </location>
</feature>
<dbReference type="EMBL" id="JBAHYK010000242">
    <property type="protein sequence ID" value="KAL0576165.1"/>
    <property type="molecule type" value="Genomic_DNA"/>
</dbReference>
<keyword evidence="4 5" id="KW-0472">Membrane</keyword>
<name>A0ABR3FL82_9AGAR</name>
<keyword evidence="3 5" id="KW-1133">Transmembrane helix</keyword>
<feature type="transmembrane region" description="Helical" evidence="5">
    <location>
        <begin position="288"/>
        <end position="313"/>
    </location>
</feature>
<protein>
    <recommendedName>
        <fullName evidence="6">Major facilitator superfamily (MFS) profile domain-containing protein</fullName>
    </recommendedName>
</protein>
<dbReference type="InterPro" id="IPR020846">
    <property type="entry name" value="MFS_dom"/>
</dbReference>
<organism evidence="7 8">
    <name type="scientific">Marasmius crinis-equi</name>
    <dbReference type="NCBI Taxonomy" id="585013"/>
    <lineage>
        <taxon>Eukaryota</taxon>
        <taxon>Fungi</taxon>
        <taxon>Dikarya</taxon>
        <taxon>Basidiomycota</taxon>
        <taxon>Agaricomycotina</taxon>
        <taxon>Agaricomycetes</taxon>
        <taxon>Agaricomycetidae</taxon>
        <taxon>Agaricales</taxon>
        <taxon>Marasmiineae</taxon>
        <taxon>Marasmiaceae</taxon>
        <taxon>Marasmius</taxon>
    </lineage>
</organism>
<comment type="subcellular location">
    <subcellularLocation>
        <location evidence="1">Membrane</location>
        <topology evidence="1">Multi-pass membrane protein</topology>
    </subcellularLocation>
</comment>
<dbReference type="InterPro" id="IPR011701">
    <property type="entry name" value="MFS"/>
</dbReference>
<feature type="transmembrane region" description="Helical" evidence="5">
    <location>
        <begin position="410"/>
        <end position="431"/>
    </location>
</feature>
<comment type="caution">
    <text evidence="7">The sequence shown here is derived from an EMBL/GenBank/DDBJ whole genome shotgun (WGS) entry which is preliminary data.</text>
</comment>
<feature type="transmembrane region" description="Helical" evidence="5">
    <location>
        <begin position="437"/>
        <end position="462"/>
    </location>
</feature>
<accession>A0ABR3FL82</accession>
<keyword evidence="8" id="KW-1185">Reference proteome</keyword>
<feature type="transmembrane region" description="Helical" evidence="5">
    <location>
        <begin position="193"/>
        <end position="210"/>
    </location>
</feature>
<dbReference type="Proteomes" id="UP001465976">
    <property type="component" value="Unassembled WGS sequence"/>
</dbReference>
<dbReference type="SUPFAM" id="SSF103473">
    <property type="entry name" value="MFS general substrate transporter"/>
    <property type="match status" value="1"/>
</dbReference>
<feature type="transmembrane region" description="Helical" evidence="5">
    <location>
        <begin position="222"/>
        <end position="242"/>
    </location>
</feature>
<evidence type="ECO:0000313" key="7">
    <source>
        <dbReference type="EMBL" id="KAL0576165.1"/>
    </source>
</evidence>
<evidence type="ECO:0000259" key="6">
    <source>
        <dbReference type="PROSITE" id="PS50850"/>
    </source>
</evidence>
<dbReference type="InterPro" id="IPR036259">
    <property type="entry name" value="MFS_trans_sf"/>
</dbReference>
<feature type="transmembrane region" description="Helical" evidence="5">
    <location>
        <begin position="506"/>
        <end position="523"/>
    </location>
</feature>
<dbReference type="Pfam" id="PF07690">
    <property type="entry name" value="MFS_1"/>
    <property type="match status" value="1"/>
</dbReference>
<feature type="transmembrane region" description="Helical" evidence="5">
    <location>
        <begin position="254"/>
        <end position="276"/>
    </location>
</feature>
<dbReference type="Gene3D" id="1.20.1720.10">
    <property type="entry name" value="Multidrug resistance protein D"/>
    <property type="match status" value="1"/>
</dbReference>
<dbReference type="PANTHER" id="PTHR23502">
    <property type="entry name" value="MAJOR FACILITATOR SUPERFAMILY"/>
    <property type="match status" value="1"/>
</dbReference>
<feature type="transmembrane region" description="Helical" evidence="5">
    <location>
        <begin position="369"/>
        <end position="389"/>
    </location>
</feature>
<evidence type="ECO:0000256" key="3">
    <source>
        <dbReference type="ARBA" id="ARBA00022989"/>
    </source>
</evidence>
<evidence type="ECO:0000256" key="2">
    <source>
        <dbReference type="ARBA" id="ARBA00022692"/>
    </source>
</evidence>
<evidence type="ECO:0000256" key="4">
    <source>
        <dbReference type="ARBA" id="ARBA00023136"/>
    </source>
</evidence>
<feature type="transmembrane region" description="Helical" evidence="5">
    <location>
        <begin position="125"/>
        <end position="144"/>
    </location>
</feature>
<feature type="domain" description="Major facilitator superfamily (MFS) profile" evidence="6">
    <location>
        <begin position="127"/>
        <end position="537"/>
    </location>
</feature>
<dbReference type="PANTHER" id="PTHR23502:SF23">
    <property type="entry name" value="FLUCONAZOLE RESISTANCE PROTEIN 1"/>
    <property type="match status" value="1"/>
</dbReference>
<reference evidence="7 8" key="1">
    <citation type="submission" date="2024-02" db="EMBL/GenBank/DDBJ databases">
        <title>A draft genome for the cacao thread blight pathogen Marasmius crinis-equi.</title>
        <authorList>
            <person name="Cohen S.P."/>
            <person name="Baruah I.K."/>
            <person name="Amoako-Attah I."/>
            <person name="Bukari Y."/>
            <person name="Meinhardt L.W."/>
            <person name="Bailey B.A."/>
        </authorList>
    </citation>
    <scope>NUCLEOTIDE SEQUENCE [LARGE SCALE GENOMIC DNA]</scope>
    <source>
        <strain evidence="7 8">GH-76</strain>
    </source>
</reference>
<keyword evidence="2 5" id="KW-0812">Transmembrane</keyword>
<evidence type="ECO:0000256" key="5">
    <source>
        <dbReference type="SAM" id="Phobius"/>
    </source>
</evidence>
<evidence type="ECO:0000313" key="8">
    <source>
        <dbReference type="Proteomes" id="UP001465976"/>
    </source>
</evidence>
<sequence>MKDLVRDAIIGQVINKASGGRLLSYADQRPDYKIPSRYLPSSQLSQVSTIAPTVDDKKSTCSTTACPTPLPPAHVSESDVDARTLTDMVAERLKEVEKGEDNYLVDWEGPNDPDNPRNWSKFKKGFVASCISLLTFSVYIGSAIYTSSFPGVMSRFGVSQTEAALGLTLYVLAYGIGPMILTPLQELPSLGRNPVYIVGLAIFLLFNVPIVKAESFGTVLAFRFLTGFVGSPALATGGASMADIFNGPTLPYMIGIWCLGAVAGPILGPVIGGFAAQARDWRWPIYELMWISAFALLFLSLFLPETMEANILLKRARRLRKLTGNPNLRSRSEIDQANMSKREIAYESLFEAFPLVFNEIYHMNLGVGSLPFTAFVVSGGLTYIAYCFYLRYHLEPRSEKNPDLAPEVRLEIGLIASIFIPISLFMFGWTARESVHWIAPVLAAALYLPGIFLTFQSVLVYLSVTYSKYTGSILASNDLFRSSMASVFPLFGTAFFRNVGLGPGSSLLGGVSLLLMVVYYILIRYGHVLRARSKYAN</sequence>
<dbReference type="PROSITE" id="PS50850">
    <property type="entry name" value="MFS"/>
    <property type="match status" value="1"/>
</dbReference>
<proteinExistence type="predicted"/>
<evidence type="ECO:0000256" key="1">
    <source>
        <dbReference type="ARBA" id="ARBA00004141"/>
    </source>
</evidence>
<gene>
    <name evidence="7" type="ORF">V5O48_005806</name>
</gene>